<dbReference type="VEuPathDB" id="TriTrypDB:Tb927.5.4810"/>
<evidence type="ECO:0000256" key="4">
    <source>
        <dbReference type="ARBA" id="ARBA00022622"/>
    </source>
</evidence>
<sequence length="472" mass="50258">MHRTEQAAPDLSAITDECTEITFLTALRKHYDDKITTLTANVDSLRGDSNKLLLAATKTRGAPEGQAYLLLKQRATKKAMQQAAKLNDAHSKIKPAIEAIDKRIATLNAERRARADYSVAYDAQAARGATCADSDGFTGGKFVITPTKKPTAASGCSVSNPTKTTLSQAASAAKDLTHYKSTDSWIGAHKQTKVEIKLKGSATVADALTAKDGCGNNNVAGSNGLKLAKIAPVPLAHKHTDIALKENSNCAKEVDEQGKQKDDLTTLAARLCVANTAETEPKTPTSEQYTKVVDTIADLGDLALLMRGHKLDSAKPADKEAAVTAILGNKETNIKTKLFESLKKADPILKFTKGDTPISIDTAAGNSDSFAKALAVYEAESHKNLAAEASAGENPKEADKTDSADKKGEKKEGDNTGTATNCPSHGTQDAFIKSQNYKSENEACKGYTFLPHKKLALSIAAGFMSFFRNVEL</sequence>
<dbReference type="InterPro" id="IPR019609">
    <property type="entry name" value="Variant_surf_glycoprt_trypan_C"/>
</dbReference>
<evidence type="ECO:0000256" key="7">
    <source>
        <dbReference type="ARBA" id="ARBA00023288"/>
    </source>
</evidence>
<feature type="compositionally biased region" description="Basic and acidic residues" evidence="8">
    <location>
        <begin position="394"/>
        <end position="414"/>
    </location>
</feature>
<evidence type="ECO:0000256" key="5">
    <source>
        <dbReference type="ARBA" id="ARBA00023136"/>
    </source>
</evidence>
<proteinExistence type="predicted"/>
<organism evidence="10">
    <name type="scientific">Trypanosoma brucei</name>
    <dbReference type="NCBI Taxonomy" id="5691"/>
    <lineage>
        <taxon>Eukaryota</taxon>
        <taxon>Discoba</taxon>
        <taxon>Euglenozoa</taxon>
        <taxon>Kinetoplastea</taxon>
        <taxon>Metakinetoplastina</taxon>
        <taxon>Trypanosomatida</taxon>
        <taxon>Trypanosomatidae</taxon>
        <taxon>Trypanosoma</taxon>
    </lineage>
</organism>
<feature type="region of interest" description="Disordered" evidence="8">
    <location>
        <begin position="386"/>
        <end position="427"/>
    </location>
</feature>
<reference evidence="10" key="1">
    <citation type="submission" date="2016-08" db="EMBL/GenBank/DDBJ databases">
        <title>VSG repertoire of Trypanosoma brucei EATRO 1125.</title>
        <authorList>
            <person name="Cross G.A."/>
        </authorList>
    </citation>
    <scope>NUCLEOTIDE SEQUENCE</scope>
    <source>
        <strain evidence="10">EATRO 1125</strain>
    </source>
</reference>
<protein>
    <submittedName>
        <fullName evidence="10">Variant surface glycoprotein 1125.3061</fullName>
    </submittedName>
</protein>
<evidence type="ECO:0000256" key="2">
    <source>
        <dbReference type="ARBA" id="ARBA00004609"/>
    </source>
</evidence>
<keyword evidence="6" id="KW-0325">Glycoprotein</keyword>
<evidence type="ECO:0000256" key="3">
    <source>
        <dbReference type="ARBA" id="ARBA00022475"/>
    </source>
</evidence>
<name>A0A1J0R9F3_9TRYP</name>
<keyword evidence="3" id="KW-1003">Cell membrane</keyword>
<keyword evidence="7" id="KW-0449">Lipoprotein</keyword>
<dbReference type="AlphaFoldDB" id="A0A1J0R9F3"/>
<keyword evidence="5" id="KW-0472">Membrane</keyword>
<dbReference type="Pfam" id="PF10659">
    <property type="entry name" value="Trypan_glycop_C"/>
    <property type="match status" value="1"/>
</dbReference>
<feature type="compositionally biased region" description="Polar residues" evidence="8">
    <location>
        <begin position="415"/>
        <end position="427"/>
    </location>
</feature>
<dbReference type="VEuPathDB" id="TriTrypDB:Tb1125.5.4810"/>
<accession>A0A1J0R9F3</accession>
<comment type="function">
    <text evidence="1">VSG forms a coat on the surface of the parasite. The trypanosome evades the immune response of the host by expressing a series of antigenically distinct VSGs from an estimated 1000 VSG genes.</text>
</comment>
<evidence type="ECO:0000256" key="8">
    <source>
        <dbReference type="SAM" id="MobiDB-lite"/>
    </source>
</evidence>
<dbReference type="VEuPathDB" id="TriTrypDB:Tb427_000399300"/>
<feature type="domain" description="Trypanosome variant surface glycoprotein C-terminal" evidence="9">
    <location>
        <begin position="396"/>
        <end position="466"/>
    </location>
</feature>
<dbReference type="EMBL" id="KX700482">
    <property type="protein sequence ID" value="APD74438.1"/>
    <property type="molecule type" value="Genomic_DNA"/>
</dbReference>
<comment type="subcellular location">
    <subcellularLocation>
        <location evidence="2">Cell membrane</location>
        <topology evidence="2">Lipid-anchor</topology>
        <topology evidence="2">GPI-anchor</topology>
    </subcellularLocation>
</comment>
<dbReference type="GO" id="GO:0098552">
    <property type="term" value="C:side of membrane"/>
    <property type="evidence" value="ECO:0007669"/>
    <property type="project" value="UniProtKB-KW"/>
</dbReference>
<evidence type="ECO:0000313" key="10">
    <source>
        <dbReference type="EMBL" id="APD74438.1"/>
    </source>
</evidence>
<evidence type="ECO:0000256" key="6">
    <source>
        <dbReference type="ARBA" id="ARBA00023180"/>
    </source>
</evidence>
<dbReference type="GO" id="GO:0005886">
    <property type="term" value="C:plasma membrane"/>
    <property type="evidence" value="ECO:0007669"/>
    <property type="project" value="UniProtKB-SubCell"/>
</dbReference>
<evidence type="ECO:0000259" key="9">
    <source>
        <dbReference type="Pfam" id="PF10659"/>
    </source>
</evidence>
<keyword evidence="4" id="KW-0336">GPI-anchor</keyword>
<evidence type="ECO:0000256" key="1">
    <source>
        <dbReference type="ARBA" id="ARBA00002523"/>
    </source>
</evidence>